<dbReference type="SUPFAM" id="SSF49785">
    <property type="entry name" value="Galactose-binding domain-like"/>
    <property type="match status" value="1"/>
</dbReference>
<feature type="non-terminal residue" evidence="2">
    <location>
        <position position="1"/>
    </location>
</feature>
<gene>
    <name evidence="2" type="ORF">NEMVEDRAFT_v1g93402</name>
</gene>
<dbReference type="FunFam" id="2.60.120.260:FF:000016">
    <property type="entry name" value="Contactin-associated protein-like 4 isoform 1"/>
    <property type="match status" value="1"/>
</dbReference>
<dbReference type="EMBL" id="DS469539">
    <property type="protein sequence ID" value="EDO44994.1"/>
    <property type="molecule type" value="Genomic_DNA"/>
</dbReference>
<dbReference type="CDD" id="cd00057">
    <property type="entry name" value="FA58C"/>
    <property type="match status" value="1"/>
</dbReference>
<name>A7RUB9_NEMVE</name>
<dbReference type="PANTHER" id="PTHR24543:SF291">
    <property type="entry name" value="SMOKE ALARM, ISOFORM D"/>
    <property type="match status" value="1"/>
</dbReference>
<dbReference type="Pfam" id="PF00754">
    <property type="entry name" value="F5_F8_type_C"/>
    <property type="match status" value="1"/>
</dbReference>
<evidence type="ECO:0000259" key="1">
    <source>
        <dbReference type="PROSITE" id="PS50022"/>
    </source>
</evidence>
<dbReference type="InterPro" id="IPR000421">
    <property type="entry name" value="FA58C"/>
</dbReference>
<dbReference type="eggNOG" id="KOG1094">
    <property type="taxonomic scope" value="Eukaryota"/>
</dbReference>
<dbReference type="AlphaFoldDB" id="A7RUB9"/>
<dbReference type="Gene3D" id="2.60.120.260">
    <property type="entry name" value="Galactose-binding domain-like"/>
    <property type="match status" value="1"/>
</dbReference>
<dbReference type="PhylomeDB" id="A7RUB9"/>
<dbReference type="PROSITE" id="PS01285">
    <property type="entry name" value="FA58C_1"/>
    <property type="match status" value="1"/>
</dbReference>
<sequence length="145" mass="16231">IGMERREIPDECITASSSSPHSAPIYARLNCNEGAWSASSDSKDHFLQIDLGAVYDVTSVATQGDGDRGDYVTAYKLKYSLDGVFFFSLFQVFEGNKDCTSVVRRDLSPRVQAKFVRFCPVKWIQSPTMRVEVYGVPSRNGKFEL</sequence>
<evidence type="ECO:0000313" key="3">
    <source>
        <dbReference type="Proteomes" id="UP000001593"/>
    </source>
</evidence>
<dbReference type="InParanoid" id="A7RUB9"/>
<dbReference type="InterPro" id="IPR008979">
    <property type="entry name" value="Galactose-bd-like_sf"/>
</dbReference>
<organism evidence="2 3">
    <name type="scientific">Nematostella vectensis</name>
    <name type="common">Starlet sea anemone</name>
    <dbReference type="NCBI Taxonomy" id="45351"/>
    <lineage>
        <taxon>Eukaryota</taxon>
        <taxon>Metazoa</taxon>
        <taxon>Cnidaria</taxon>
        <taxon>Anthozoa</taxon>
        <taxon>Hexacorallia</taxon>
        <taxon>Actiniaria</taxon>
        <taxon>Edwardsiidae</taxon>
        <taxon>Nematostella</taxon>
    </lineage>
</organism>
<feature type="domain" description="F5/8 type C" evidence="1">
    <location>
        <begin position="1"/>
        <end position="136"/>
    </location>
</feature>
<dbReference type="STRING" id="45351.A7RUB9"/>
<evidence type="ECO:0000313" key="2">
    <source>
        <dbReference type="EMBL" id="EDO44994.1"/>
    </source>
</evidence>
<dbReference type="SMART" id="SM00231">
    <property type="entry name" value="FA58C"/>
    <property type="match status" value="1"/>
</dbReference>
<keyword evidence="3" id="KW-1185">Reference proteome</keyword>
<proteinExistence type="predicted"/>
<accession>A7RUB9</accession>
<dbReference type="PROSITE" id="PS50022">
    <property type="entry name" value="FA58C_3"/>
    <property type="match status" value="1"/>
</dbReference>
<dbReference type="HOGENOM" id="CLU_030066_1_1_1"/>
<dbReference type="PANTHER" id="PTHR24543">
    <property type="entry name" value="MULTICOPPER OXIDASE-RELATED"/>
    <property type="match status" value="1"/>
</dbReference>
<protein>
    <recommendedName>
        <fullName evidence="1">F5/8 type C domain-containing protein</fullName>
    </recommendedName>
</protein>
<dbReference type="Proteomes" id="UP000001593">
    <property type="component" value="Unassembled WGS sequence"/>
</dbReference>
<reference evidence="2 3" key="1">
    <citation type="journal article" date="2007" name="Science">
        <title>Sea anemone genome reveals ancestral eumetazoan gene repertoire and genomic organization.</title>
        <authorList>
            <person name="Putnam N.H."/>
            <person name="Srivastava M."/>
            <person name="Hellsten U."/>
            <person name="Dirks B."/>
            <person name="Chapman J."/>
            <person name="Salamov A."/>
            <person name="Terry A."/>
            <person name="Shapiro H."/>
            <person name="Lindquist E."/>
            <person name="Kapitonov V.V."/>
            <person name="Jurka J."/>
            <person name="Genikhovich G."/>
            <person name="Grigoriev I.V."/>
            <person name="Lucas S.M."/>
            <person name="Steele R.E."/>
            <person name="Finnerty J.R."/>
            <person name="Technau U."/>
            <person name="Martindale M.Q."/>
            <person name="Rokhsar D.S."/>
        </authorList>
    </citation>
    <scope>NUCLEOTIDE SEQUENCE [LARGE SCALE GENOMIC DNA]</scope>
    <source>
        <strain evidence="3">CH2 X CH6</strain>
    </source>
</reference>